<dbReference type="Gene3D" id="3.40.720.10">
    <property type="entry name" value="Alkaline Phosphatase, subunit A"/>
    <property type="match status" value="1"/>
</dbReference>
<evidence type="ECO:0000256" key="7">
    <source>
        <dbReference type="SAM" id="SignalP"/>
    </source>
</evidence>
<sequence length="499" mass="55765">MIKKAIYFPGLMTVLLLSCNPRAGSSLSASGQPNILFIAVDDLRPETNAYGNCHMVTPHMDALASQGRLFLNHYANVPTCGPSRFTLLTGKYPQTKAQLSNAVFERLTAGRQRQALPESMVEAFRRNGYTTIGIGKISHAADGKVYGYNQPVSDKMELPNSWDSFLFDAGKWQTGWNAFFGYADGSNRQSKNGDVKPYESAPVEDNGYVDGLTADLAVKQIEALKSSPSPFFLAVGFFKPHLPWNAPQKYWDLYKEDELPVSPAADLPAFVNNTGWHNSDEFNQYKKGEERPSLKNPVSAQYARKLRHAYYASVSYVDAQIGKVLDALKESGLDKNTIVVLWGDHGWHLGDQRVWGKHTLSEYALRSALIIRAPGMKKSGTATSVVVQSVDIYPTLLELAGVKQPYPLDGKSFLPLLKEPQSNTEGRAYGYFNNGITLRTNRYRITKYFRKQQPVIELYDYTNDPLETKNIAKENPELVRRLLALLEAGNTGLYKQQKI</sequence>
<keyword evidence="3" id="KW-0479">Metal-binding</keyword>
<dbReference type="CDD" id="cd16030">
    <property type="entry name" value="iduronate-2-sulfatase"/>
    <property type="match status" value="1"/>
</dbReference>
<protein>
    <submittedName>
        <fullName evidence="9">Sulfatase</fullName>
    </submittedName>
</protein>
<dbReference type="GO" id="GO:0005737">
    <property type="term" value="C:cytoplasm"/>
    <property type="evidence" value="ECO:0007669"/>
    <property type="project" value="TreeGrafter"/>
</dbReference>
<evidence type="ECO:0000256" key="5">
    <source>
        <dbReference type="ARBA" id="ARBA00022801"/>
    </source>
</evidence>
<evidence type="ECO:0000256" key="4">
    <source>
        <dbReference type="ARBA" id="ARBA00022729"/>
    </source>
</evidence>
<evidence type="ECO:0000259" key="8">
    <source>
        <dbReference type="Pfam" id="PF00884"/>
    </source>
</evidence>
<dbReference type="RefSeq" id="WP_263037162.1">
    <property type="nucleotide sequence ID" value="NZ_JAOTPL010000004.1"/>
</dbReference>
<comment type="cofactor">
    <cofactor evidence="1">
        <name>Ca(2+)</name>
        <dbReference type="ChEBI" id="CHEBI:29108"/>
    </cofactor>
</comment>
<dbReference type="AlphaFoldDB" id="A0AAE3LJS3"/>
<accession>A0AAE3LJS3</accession>
<comment type="caution">
    <text evidence="9">The sequence shown here is derived from an EMBL/GenBank/DDBJ whole genome shotgun (WGS) entry which is preliminary data.</text>
</comment>
<dbReference type="Proteomes" id="UP001209317">
    <property type="component" value="Unassembled WGS sequence"/>
</dbReference>
<dbReference type="PROSITE" id="PS00523">
    <property type="entry name" value="SULFATASE_1"/>
    <property type="match status" value="1"/>
</dbReference>
<keyword evidence="4 7" id="KW-0732">Signal</keyword>
<dbReference type="Pfam" id="PF00884">
    <property type="entry name" value="Sulfatase"/>
    <property type="match status" value="1"/>
</dbReference>
<keyword evidence="6" id="KW-0106">Calcium</keyword>
<evidence type="ECO:0000313" key="10">
    <source>
        <dbReference type="Proteomes" id="UP001209317"/>
    </source>
</evidence>
<proteinExistence type="inferred from homology"/>
<dbReference type="InterPro" id="IPR024607">
    <property type="entry name" value="Sulfatase_CS"/>
</dbReference>
<dbReference type="PANTHER" id="PTHR45953:SF1">
    <property type="entry name" value="IDURONATE 2-SULFATASE"/>
    <property type="match status" value="1"/>
</dbReference>
<keyword evidence="10" id="KW-1185">Reference proteome</keyword>
<gene>
    <name evidence="9" type="ORF">OD355_03985</name>
</gene>
<dbReference type="InterPro" id="IPR000917">
    <property type="entry name" value="Sulfatase_N"/>
</dbReference>
<organism evidence="9 10">
    <name type="scientific">Haoranjiania flava</name>
    <dbReference type="NCBI Taxonomy" id="1856322"/>
    <lineage>
        <taxon>Bacteria</taxon>
        <taxon>Pseudomonadati</taxon>
        <taxon>Bacteroidota</taxon>
        <taxon>Chitinophagia</taxon>
        <taxon>Chitinophagales</taxon>
        <taxon>Chitinophagaceae</taxon>
        <taxon>Haoranjiania</taxon>
    </lineage>
</organism>
<evidence type="ECO:0000256" key="1">
    <source>
        <dbReference type="ARBA" id="ARBA00001913"/>
    </source>
</evidence>
<dbReference type="PROSITE" id="PS51257">
    <property type="entry name" value="PROKAR_LIPOPROTEIN"/>
    <property type="match status" value="1"/>
</dbReference>
<feature type="domain" description="Sulfatase N-terminal" evidence="8">
    <location>
        <begin position="33"/>
        <end position="402"/>
    </location>
</feature>
<dbReference type="InterPro" id="IPR017850">
    <property type="entry name" value="Alkaline_phosphatase_core_sf"/>
</dbReference>
<name>A0AAE3LJS3_9BACT</name>
<dbReference type="GO" id="GO:0004423">
    <property type="term" value="F:iduronate-2-sulfatase activity"/>
    <property type="evidence" value="ECO:0007669"/>
    <property type="project" value="InterPro"/>
</dbReference>
<comment type="similarity">
    <text evidence="2">Belongs to the sulfatase family.</text>
</comment>
<dbReference type="GO" id="GO:0046872">
    <property type="term" value="F:metal ion binding"/>
    <property type="evidence" value="ECO:0007669"/>
    <property type="project" value="UniProtKB-KW"/>
</dbReference>
<dbReference type="InterPro" id="IPR035874">
    <property type="entry name" value="IDS"/>
</dbReference>
<feature type="signal peptide" evidence="7">
    <location>
        <begin position="1"/>
        <end position="23"/>
    </location>
</feature>
<dbReference type="PANTHER" id="PTHR45953">
    <property type="entry name" value="IDURONATE 2-SULFATASE"/>
    <property type="match status" value="1"/>
</dbReference>
<evidence type="ECO:0000256" key="3">
    <source>
        <dbReference type="ARBA" id="ARBA00022723"/>
    </source>
</evidence>
<feature type="chain" id="PRO_5042067689" evidence="7">
    <location>
        <begin position="24"/>
        <end position="499"/>
    </location>
</feature>
<evidence type="ECO:0000256" key="2">
    <source>
        <dbReference type="ARBA" id="ARBA00008779"/>
    </source>
</evidence>
<evidence type="ECO:0000256" key="6">
    <source>
        <dbReference type="ARBA" id="ARBA00022837"/>
    </source>
</evidence>
<evidence type="ECO:0000313" key="9">
    <source>
        <dbReference type="EMBL" id="MCU7693674.1"/>
    </source>
</evidence>
<dbReference type="EMBL" id="JAOTPL010000004">
    <property type="protein sequence ID" value="MCU7693674.1"/>
    <property type="molecule type" value="Genomic_DNA"/>
</dbReference>
<keyword evidence="5" id="KW-0378">Hydrolase</keyword>
<dbReference type="SUPFAM" id="SSF53649">
    <property type="entry name" value="Alkaline phosphatase-like"/>
    <property type="match status" value="1"/>
</dbReference>
<reference evidence="9" key="1">
    <citation type="submission" date="2022-10" db="EMBL/GenBank/DDBJ databases">
        <authorList>
            <person name="Kim H.S."/>
            <person name="Kim J.-S."/>
            <person name="Suh M.K."/>
            <person name="Eom M.K."/>
            <person name="Lee J.-S."/>
        </authorList>
    </citation>
    <scope>NUCLEOTIDE SEQUENCE</scope>
    <source>
        <strain evidence="9">LIP-5</strain>
    </source>
</reference>